<evidence type="ECO:0000313" key="1">
    <source>
        <dbReference type="EMBL" id="PLA39764.1"/>
    </source>
</evidence>
<gene>
    <name evidence="1" type="ORF">CYK00_08935</name>
</gene>
<comment type="caution">
    <text evidence="1">The sequence shown here is derived from an EMBL/GenBank/DDBJ whole genome shotgun (WGS) entry which is preliminary data.</text>
</comment>
<protein>
    <recommendedName>
        <fullName evidence="3">PIN domain-containing protein</fullName>
    </recommendedName>
</protein>
<dbReference type="EMBL" id="PKJO01000011">
    <property type="protein sequence ID" value="PLA39764.1"/>
    <property type="molecule type" value="Genomic_DNA"/>
</dbReference>
<accession>A0A2I1XAU7</accession>
<name>A0A2I1XAU7_NEISI</name>
<sequence length="160" mass="18202">MNSICIIDTSVFLNILDVLNKNNEKEGVINNFKEYIDLDVTFILPMATVLETGNHIAQNGDGNVRRKTAQRFCDCVRQAITGEAPYRTSDFPDTGEVLKWLAEFPDSAGRNKTPSRNEGTSFGDLSIIKEYEKAKSKFPMSEIWIWSLDSDLKNYHYKPN</sequence>
<dbReference type="AlphaFoldDB" id="A0A2I1XAU7"/>
<evidence type="ECO:0000313" key="2">
    <source>
        <dbReference type="Proteomes" id="UP000234767"/>
    </source>
</evidence>
<dbReference type="Proteomes" id="UP000234767">
    <property type="component" value="Unassembled WGS sequence"/>
</dbReference>
<organism evidence="1 2">
    <name type="scientific">Neisseria sicca</name>
    <dbReference type="NCBI Taxonomy" id="490"/>
    <lineage>
        <taxon>Bacteria</taxon>
        <taxon>Pseudomonadati</taxon>
        <taxon>Pseudomonadota</taxon>
        <taxon>Betaproteobacteria</taxon>
        <taxon>Neisseriales</taxon>
        <taxon>Neisseriaceae</taxon>
        <taxon>Neisseria</taxon>
    </lineage>
</organism>
<evidence type="ECO:0008006" key="3">
    <source>
        <dbReference type="Google" id="ProtNLM"/>
    </source>
</evidence>
<proteinExistence type="predicted"/>
<reference evidence="1 2" key="1">
    <citation type="submission" date="2017-12" db="EMBL/GenBank/DDBJ databases">
        <title>Phylogenetic diversity of female urinary microbiome.</title>
        <authorList>
            <person name="Thomas-White K."/>
            <person name="Wolfe A.J."/>
        </authorList>
    </citation>
    <scope>NUCLEOTIDE SEQUENCE [LARGE SCALE GENOMIC DNA]</scope>
    <source>
        <strain evidence="1 2">UMB0321</strain>
    </source>
</reference>